<gene>
    <name evidence="7" type="ORF">FLL45_21720</name>
</gene>
<organism evidence="7 8">
    <name type="scientific">Aliikangiella marina</name>
    <dbReference type="NCBI Taxonomy" id="1712262"/>
    <lineage>
        <taxon>Bacteria</taxon>
        <taxon>Pseudomonadati</taxon>
        <taxon>Pseudomonadota</taxon>
        <taxon>Gammaproteobacteria</taxon>
        <taxon>Oceanospirillales</taxon>
        <taxon>Pleioneaceae</taxon>
        <taxon>Aliikangiella</taxon>
    </lineage>
</organism>
<keyword evidence="3" id="KW-0645">Protease</keyword>
<keyword evidence="2 7" id="KW-0031">Aminopeptidase</keyword>
<dbReference type="InterPro" id="IPR011356">
    <property type="entry name" value="Leucine_aapep/pepB"/>
</dbReference>
<dbReference type="PANTHER" id="PTHR11963:SF48">
    <property type="entry name" value="DIPEPTIDASE B, ISOFORM A"/>
    <property type="match status" value="1"/>
</dbReference>
<dbReference type="PROSITE" id="PS00631">
    <property type="entry name" value="CYTOSOL_AP"/>
    <property type="match status" value="1"/>
</dbReference>
<evidence type="ECO:0000313" key="7">
    <source>
        <dbReference type="EMBL" id="TQV70948.1"/>
    </source>
</evidence>
<dbReference type="CDD" id="cd00433">
    <property type="entry name" value="Peptidase_M17"/>
    <property type="match status" value="1"/>
</dbReference>
<dbReference type="PRINTS" id="PR00481">
    <property type="entry name" value="LAMNOPPTDASE"/>
</dbReference>
<dbReference type="RefSeq" id="WP_142944165.1">
    <property type="nucleotide sequence ID" value="NZ_VIKR01000007.1"/>
</dbReference>
<protein>
    <submittedName>
        <fullName evidence="7">Leucyl aminopeptidase family protein</fullName>
    </submittedName>
</protein>
<dbReference type="InterPro" id="IPR000819">
    <property type="entry name" value="Peptidase_M17_C"/>
</dbReference>
<feature type="domain" description="Cytosol aminopeptidase" evidence="6">
    <location>
        <begin position="346"/>
        <end position="353"/>
    </location>
</feature>
<keyword evidence="8" id="KW-1185">Reference proteome</keyword>
<evidence type="ECO:0000256" key="3">
    <source>
        <dbReference type="ARBA" id="ARBA00022670"/>
    </source>
</evidence>
<proteinExistence type="inferred from homology"/>
<dbReference type="Pfam" id="PF00883">
    <property type="entry name" value="Peptidase_M17"/>
    <property type="match status" value="1"/>
</dbReference>
<evidence type="ECO:0000256" key="4">
    <source>
        <dbReference type="ARBA" id="ARBA00022801"/>
    </source>
</evidence>
<accession>A0A545T156</accession>
<comment type="similarity">
    <text evidence="1">Belongs to the peptidase M17 family.</text>
</comment>
<dbReference type="GO" id="GO:0070006">
    <property type="term" value="F:metalloaminopeptidase activity"/>
    <property type="evidence" value="ECO:0007669"/>
    <property type="project" value="InterPro"/>
</dbReference>
<comment type="caution">
    <text evidence="7">The sequence shown here is derived from an EMBL/GenBank/DDBJ whole genome shotgun (WGS) entry which is preliminary data.</text>
</comment>
<dbReference type="Proteomes" id="UP000317839">
    <property type="component" value="Unassembled WGS sequence"/>
</dbReference>
<keyword evidence="5" id="KW-0464">Manganese</keyword>
<evidence type="ECO:0000256" key="5">
    <source>
        <dbReference type="ARBA" id="ARBA00023211"/>
    </source>
</evidence>
<evidence type="ECO:0000259" key="6">
    <source>
        <dbReference type="PROSITE" id="PS00631"/>
    </source>
</evidence>
<evidence type="ECO:0000256" key="2">
    <source>
        <dbReference type="ARBA" id="ARBA00022438"/>
    </source>
</evidence>
<dbReference type="PANTHER" id="PTHR11963">
    <property type="entry name" value="LEUCINE AMINOPEPTIDASE-RELATED"/>
    <property type="match status" value="1"/>
</dbReference>
<evidence type="ECO:0000256" key="1">
    <source>
        <dbReference type="ARBA" id="ARBA00009528"/>
    </source>
</evidence>
<reference evidence="7 8" key="1">
    <citation type="submission" date="2019-06" db="EMBL/GenBank/DDBJ databases">
        <title>Draft genome of Aliikangiella marina GYP-15.</title>
        <authorList>
            <person name="Wang G."/>
        </authorList>
    </citation>
    <scope>NUCLEOTIDE SEQUENCE [LARGE SCALE GENOMIC DNA]</scope>
    <source>
        <strain evidence="7 8">GYP-15</strain>
    </source>
</reference>
<dbReference type="EMBL" id="VIKR01000007">
    <property type="protein sequence ID" value="TQV70948.1"/>
    <property type="molecule type" value="Genomic_DNA"/>
</dbReference>
<dbReference type="SUPFAM" id="SSF53187">
    <property type="entry name" value="Zn-dependent exopeptidases"/>
    <property type="match status" value="1"/>
</dbReference>
<name>A0A545T156_9GAMM</name>
<dbReference type="OrthoDB" id="6395216at2"/>
<dbReference type="Gene3D" id="3.40.630.10">
    <property type="entry name" value="Zn peptidases"/>
    <property type="match status" value="1"/>
</dbReference>
<sequence length="518" mass="55133">MAYPRLILTKDPQSLLAENSNNDAVILVTPTTTCETSPIVNGVLEAVAGVDKRLGAEVMLIHAPSLCGGRLIHCATGPIDRDYDDVRNFGDAAAKGIELAKESGAKNPLLLVEGVPGHEAFQRATSVAYLSICQKLWQPLEAREALNESEIEPIETIGLLDIRSEVNAEFLDAVESGRRLARDLCGTNPERFAPPAFADYCVEAFEDSGLEVSVIDDQDEIVDKFPLLAAVARSSRQVPRHQARVINLEYTGEGPIEKTLILIGKGVTFDTGGADLKVGGHMAGMSRDKGGAAAVAGFMKTVAMCQPKGLKVIATLGMVRNSIGAECFVADEIIQAHSGVRVRIGNTDAEGRLVMADLLSHGREKAKSAVAPELMTVATLTGHAALAAGPYTIMIENGPARDQQVANKLEAAGEAWGDGVEVGRSRREDWHIIRPRTKADDVLSSNNGPSVSVARGHQFPMAFLALAAGLDKHGSQSEQPLAYTHIDIAGSGIENSDWQHGKPTGSPLIAMAARYLSE</sequence>
<dbReference type="GO" id="GO:0005737">
    <property type="term" value="C:cytoplasm"/>
    <property type="evidence" value="ECO:0007669"/>
    <property type="project" value="InterPro"/>
</dbReference>
<dbReference type="GO" id="GO:0006508">
    <property type="term" value="P:proteolysis"/>
    <property type="evidence" value="ECO:0007669"/>
    <property type="project" value="UniProtKB-KW"/>
</dbReference>
<dbReference type="GO" id="GO:0030145">
    <property type="term" value="F:manganese ion binding"/>
    <property type="evidence" value="ECO:0007669"/>
    <property type="project" value="InterPro"/>
</dbReference>
<evidence type="ECO:0000313" key="8">
    <source>
        <dbReference type="Proteomes" id="UP000317839"/>
    </source>
</evidence>
<dbReference type="AlphaFoldDB" id="A0A545T156"/>
<keyword evidence="4" id="KW-0378">Hydrolase</keyword>